<dbReference type="EMBL" id="MU004187">
    <property type="protein sequence ID" value="KAF2497287.1"/>
    <property type="molecule type" value="Genomic_DNA"/>
</dbReference>
<dbReference type="Gene3D" id="2.170.15.10">
    <property type="entry name" value="Proaerolysin, chain A, domain 3"/>
    <property type="match status" value="1"/>
</dbReference>
<protein>
    <recommendedName>
        <fullName evidence="4">Jacalin-type lectin domain-containing protein</fullName>
    </recommendedName>
</protein>
<name>A0A6A6R1L4_9PEZI</name>
<dbReference type="Proteomes" id="UP000799750">
    <property type="component" value="Unassembled WGS sequence"/>
</dbReference>
<evidence type="ECO:0000313" key="3">
    <source>
        <dbReference type="Proteomes" id="UP000799750"/>
    </source>
</evidence>
<dbReference type="OrthoDB" id="3758675at2759"/>
<accession>A0A6A6R1L4</accession>
<reference evidence="2" key="1">
    <citation type="journal article" date="2020" name="Stud. Mycol.">
        <title>101 Dothideomycetes genomes: a test case for predicting lifestyles and emergence of pathogens.</title>
        <authorList>
            <person name="Haridas S."/>
            <person name="Albert R."/>
            <person name="Binder M."/>
            <person name="Bloem J."/>
            <person name="Labutti K."/>
            <person name="Salamov A."/>
            <person name="Andreopoulos B."/>
            <person name="Baker S."/>
            <person name="Barry K."/>
            <person name="Bills G."/>
            <person name="Bluhm B."/>
            <person name="Cannon C."/>
            <person name="Castanera R."/>
            <person name="Culley D."/>
            <person name="Daum C."/>
            <person name="Ezra D."/>
            <person name="Gonzalez J."/>
            <person name="Henrissat B."/>
            <person name="Kuo A."/>
            <person name="Liang C."/>
            <person name="Lipzen A."/>
            <person name="Lutzoni F."/>
            <person name="Magnuson J."/>
            <person name="Mondo S."/>
            <person name="Nolan M."/>
            <person name="Ohm R."/>
            <person name="Pangilinan J."/>
            <person name="Park H.-J."/>
            <person name="Ramirez L."/>
            <person name="Alfaro M."/>
            <person name="Sun H."/>
            <person name="Tritt A."/>
            <person name="Yoshinaga Y."/>
            <person name="Zwiers L.-H."/>
            <person name="Turgeon B."/>
            <person name="Goodwin S."/>
            <person name="Spatafora J."/>
            <person name="Crous P."/>
            <person name="Grigoriev I."/>
        </authorList>
    </citation>
    <scope>NUCLEOTIDE SEQUENCE</scope>
    <source>
        <strain evidence="2">CBS 269.34</strain>
    </source>
</reference>
<proteinExistence type="predicted"/>
<keyword evidence="1" id="KW-0732">Signal</keyword>
<dbReference type="SUPFAM" id="SSF56973">
    <property type="entry name" value="Aerolisin/ETX pore-forming domain"/>
    <property type="match status" value="1"/>
</dbReference>
<keyword evidence="3" id="KW-1185">Reference proteome</keyword>
<feature type="signal peptide" evidence="1">
    <location>
        <begin position="1"/>
        <end position="19"/>
    </location>
</feature>
<organism evidence="2 3">
    <name type="scientific">Lophium mytilinum</name>
    <dbReference type="NCBI Taxonomy" id="390894"/>
    <lineage>
        <taxon>Eukaryota</taxon>
        <taxon>Fungi</taxon>
        <taxon>Dikarya</taxon>
        <taxon>Ascomycota</taxon>
        <taxon>Pezizomycotina</taxon>
        <taxon>Dothideomycetes</taxon>
        <taxon>Pleosporomycetidae</taxon>
        <taxon>Mytilinidiales</taxon>
        <taxon>Mytilinidiaceae</taxon>
        <taxon>Lophium</taxon>
    </lineage>
</organism>
<feature type="chain" id="PRO_5025485251" description="Jacalin-type lectin domain-containing protein" evidence="1">
    <location>
        <begin position="20"/>
        <end position="397"/>
    </location>
</feature>
<evidence type="ECO:0000313" key="2">
    <source>
        <dbReference type="EMBL" id="KAF2497287.1"/>
    </source>
</evidence>
<evidence type="ECO:0000256" key="1">
    <source>
        <dbReference type="SAM" id="SignalP"/>
    </source>
</evidence>
<dbReference type="AlphaFoldDB" id="A0A6A6R1L4"/>
<gene>
    <name evidence="2" type="ORF">BU16DRAFT_355726</name>
</gene>
<evidence type="ECO:0008006" key="4">
    <source>
        <dbReference type="Google" id="ProtNLM"/>
    </source>
</evidence>
<sequence length="397" mass="43880">MLLLAPIVLGLSFFRPVSSAEITPTLDDCITDDLGLAVTYPILFTPITNYCAMQFNQGQLINRLEVWSSDHHVRGFRVHYTNGDTTTIGTQTNDYHDLIWDVNQVSILRAIGQQAGEESGLYIKLTDGRDLKAGVPSNWKDDNAGTQSHGALIGLGAKFDDDKPWIKAITIQTLKETSTNSRIHDVVFHPSVDELNGRSTNADRGLDPQALKNGHYFNDRGTDPITIGFEGREMVETSKSWTTTTANDFHLGYKTEIGSEIGGIAAKVDWKIGSDLFWEHHNETSTLQGESKQDWLVYNVQTVVKPGQAVHVWAWSIKGNMKVDYTAQMTVTWSNGKELTFGTAGTLDQISYSDAWVHVEDETIEAAQAAINSGDGTRIDGNGVVMRKRAVERSFVA</sequence>